<keyword evidence="1" id="KW-0808">Transferase</keyword>
<sequence>MTPAGRDVFRKARAGAPEGFFAREAAGLDWLCVDGGPRVARVSDVGPGHLDLERLAPAAPTPAAARAFGRALAVLHDVGADAFGAGPTAAWGWSGTPDGWFGPLDDPLPMAGGAWATWPEFYADARLRPLLDQGRDRGVFTDDDARRVDAVRALLPRLAGAAADDEPARLHGDLWSGNVMWVRPAHPGDEPPAHPGDEPPADAVEAALIDPAAHGGHRETDLAMLDLFGAPHLAEIRAGYQEVHPLAPGWQHRVRLHQLYPLAMHAVLFGGSYVSATRSLLTELTA</sequence>
<dbReference type="Pfam" id="PF03881">
    <property type="entry name" value="Fructosamin_kin"/>
    <property type="match status" value="1"/>
</dbReference>
<dbReference type="Gene3D" id="1.20.1270.240">
    <property type="match status" value="1"/>
</dbReference>
<dbReference type="Proteomes" id="UP001597338">
    <property type="component" value="Unassembled WGS sequence"/>
</dbReference>
<name>A0ABW4V136_9MICO</name>
<dbReference type="InterPro" id="IPR011009">
    <property type="entry name" value="Kinase-like_dom_sf"/>
</dbReference>
<dbReference type="SUPFAM" id="SSF56112">
    <property type="entry name" value="Protein kinase-like (PK-like)"/>
    <property type="match status" value="1"/>
</dbReference>
<keyword evidence="1 2" id="KW-0418">Kinase</keyword>
<dbReference type="PIRSF" id="PIRSF006221">
    <property type="entry name" value="Ketosamine-3-kinase"/>
    <property type="match status" value="1"/>
</dbReference>
<protein>
    <submittedName>
        <fullName evidence="2">Fructosamine kinase family protein</fullName>
    </submittedName>
</protein>
<dbReference type="Gene3D" id="1.10.510.10">
    <property type="entry name" value="Transferase(Phosphotransferase) domain 1"/>
    <property type="match status" value="1"/>
</dbReference>
<comment type="similarity">
    <text evidence="1">Belongs to the fructosamine kinase family.</text>
</comment>
<dbReference type="RefSeq" id="WP_377196204.1">
    <property type="nucleotide sequence ID" value="NZ_JBHUHF010000001.1"/>
</dbReference>
<dbReference type="PANTHER" id="PTHR12149">
    <property type="entry name" value="FRUCTOSAMINE 3 KINASE-RELATED PROTEIN"/>
    <property type="match status" value="1"/>
</dbReference>
<accession>A0ABW4V136</accession>
<comment type="caution">
    <text evidence="2">The sequence shown here is derived from an EMBL/GenBank/DDBJ whole genome shotgun (WGS) entry which is preliminary data.</text>
</comment>
<evidence type="ECO:0000256" key="1">
    <source>
        <dbReference type="PIRNR" id="PIRNR006221"/>
    </source>
</evidence>
<evidence type="ECO:0000313" key="3">
    <source>
        <dbReference type="Proteomes" id="UP001597338"/>
    </source>
</evidence>
<keyword evidence="3" id="KW-1185">Reference proteome</keyword>
<dbReference type="InterPro" id="IPR016477">
    <property type="entry name" value="Fructo-/Ketosamine-3-kinase"/>
</dbReference>
<organism evidence="2 3">
    <name type="scientific">Promicromonospora aerolata</name>
    <dbReference type="NCBI Taxonomy" id="195749"/>
    <lineage>
        <taxon>Bacteria</taxon>
        <taxon>Bacillati</taxon>
        <taxon>Actinomycetota</taxon>
        <taxon>Actinomycetes</taxon>
        <taxon>Micrococcales</taxon>
        <taxon>Promicromonosporaceae</taxon>
        <taxon>Promicromonospora</taxon>
    </lineage>
</organism>
<reference evidence="3" key="1">
    <citation type="journal article" date="2019" name="Int. J. Syst. Evol. Microbiol.">
        <title>The Global Catalogue of Microorganisms (GCM) 10K type strain sequencing project: providing services to taxonomists for standard genome sequencing and annotation.</title>
        <authorList>
            <consortium name="The Broad Institute Genomics Platform"/>
            <consortium name="The Broad Institute Genome Sequencing Center for Infectious Disease"/>
            <person name="Wu L."/>
            <person name="Ma J."/>
        </authorList>
    </citation>
    <scope>NUCLEOTIDE SEQUENCE [LARGE SCALE GENOMIC DNA]</scope>
    <source>
        <strain evidence="3">CCM 7043</strain>
    </source>
</reference>
<proteinExistence type="inferred from homology"/>
<dbReference type="EMBL" id="JBHUHF010000001">
    <property type="protein sequence ID" value="MFD2024254.1"/>
    <property type="molecule type" value="Genomic_DNA"/>
</dbReference>
<dbReference type="PANTHER" id="PTHR12149:SF8">
    <property type="entry name" value="PROTEIN-RIBULOSAMINE 3-KINASE"/>
    <property type="match status" value="1"/>
</dbReference>
<dbReference type="Gene3D" id="3.30.200.20">
    <property type="entry name" value="Phosphorylase Kinase, domain 1"/>
    <property type="match status" value="1"/>
</dbReference>
<gene>
    <name evidence="2" type="ORF">ACFSL2_01880</name>
</gene>
<dbReference type="GO" id="GO:0016301">
    <property type="term" value="F:kinase activity"/>
    <property type="evidence" value="ECO:0007669"/>
    <property type="project" value="UniProtKB-KW"/>
</dbReference>
<evidence type="ECO:0000313" key="2">
    <source>
        <dbReference type="EMBL" id="MFD2024254.1"/>
    </source>
</evidence>